<gene>
    <name evidence="8" type="ORF">RB653_008783</name>
</gene>
<dbReference type="CDD" id="cd07307">
    <property type="entry name" value="BAR"/>
    <property type="match status" value="1"/>
</dbReference>
<dbReference type="GO" id="GO:0030036">
    <property type="term" value="P:actin cytoskeleton organization"/>
    <property type="evidence" value="ECO:0007669"/>
    <property type="project" value="UniProtKB-ARBA"/>
</dbReference>
<feature type="compositionally biased region" description="Low complexity" evidence="5">
    <location>
        <begin position="248"/>
        <end position="258"/>
    </location>
</feature>
<protein>
    <recommendedName>
        <fullName evidence="10">SH3 domain-containing protein</fullName>
    </recommendedName>
</protein>
<evidence type="ECO:0000256" key="4">
    <source>
        <dbReference type="PROSITE-ProRule" id="PRU00192"/>
    </source>
</evidence>
<dbReference type="Pfam" id="PF00018">
    <property type="entry name" value="SH3_1"/>
    <property type="match status" value="1"/>
</dbReference>
<feature type="compositionally biased region" description="Polar residues" evidence="5">
    <location>
        <begin position="365"/>
        <end position="379"/>
    </location>
</feature>
<dbReference type="PANTHER" id="PTHR46514">
    <property type="entry name" value="AMPHIPHYSIN"/>
    <property type="match status" value="1"/>
</dbReference>
<dbReference type="InterPro" id="IPR001452">
    <property type="entry name" value="SH3_domain"/>
</dbReference>
<dbReference type="GO" id="GO:0005543">
    <property type="term" value="F:phospholipid binding"/>
    <property type="evidence" value="ECO:0007669"/>
    <property type="project" value="TreeGrafter"/>
</dbReference>
<feature type="region of interest" description="Disordered" evidence="5">
    <location>
        <begin position="245"/>
        <end position="420"/>
    </location>
</feature>
<dbReference type="GO" id="GO:0005886">
    <property type="term" value="C:plasma membrane"/>
    <property type="evidence" value="ECO:0007669"/>
    <property type="project" value="TreeGrafter"/>
</dbReference>
<dbReference type="GO" id="GO:0005737">
    <property type="term" value="C:cytoplasm"/>
    <property type="evidence" value="ECO:0007669"/>
    <property type="project" value="UniProtKB-SubCell"/>
</dbReference>
<evidence type="ECO:0000256" key="2">
    <source>
        <dbReference type="ARBA" id="ARBA00022443"/>
    </source>
</evidence>
<dbReference type="SMART" id="SM00721">
    <property type="entry name" value="BAR"/>
    <property type="match status" value="1"/>
</dbReference>
<accession>A0AAN7TTA5</accession>
<dbReference type="SUPFAM" id="SSF103657">
    <property type="entry name" value="BAR/IMD domain-like"/>
    <property type="match status" value="1"/>
</dbReference>
<dbReference type="SUPFAM" id="SSF50044">
    <property type="entry name" value="SH3-domain"/>
    <property type="match status" value="1"/>
</dbReference>
<dbReference type="Gene3D" id="1.20.1270.60">
    <property type="entry name" value="Arfaptin homology (AH) domain/BAR domain"/>
    <property type="match status" value="1"/>
</dbReference>
<evidence type="ECO:0000256" key="1">
    <source>
        <dbReference type="ARBA" id="ARBA00004496"/>
    </source>
</evidence>
<keyword evidence="2 4" id="KW-0728">SH3 domain</keyword>
<reference evidence="8 9" key="1">
    <citation type="submission" date="2023-11" db="EMBL/GenBank/DDBJ databases">
        <title>Dfirmibasis_genome.</title>
        <authorList>
            <person name="Edelbroek B."/>
            <person name="Kjellin J."/>
            <person name="Jerlstrom-Hultqvist J."/>
            <person name="Soderbom F."/>
        </authorList>
    </citation>
    <scope>NUCLEOTIDE SEQUENCE [LARGE SCALE GENOMIC DNA]</scope>
    <source>
        <strain evidence="8 9">TNS-C-14</strain>
    </source>
</reference>
<feature type="compositionally biased region" description="Low complexity" evidence="5">
    <location>
        <begin position="325"/>
        <end position="364"/>
    </location>
</feature>
<dbReference type="AlphaFoldDB" id="A0AAN7TTA5"/>
<evidence type="ECO:0008006" key="10">
    <source>
        <dbReference type="Google" id="ProtNLM"/>
    </source>
</evidence>
<evidence type="ECO:0000259" key="7">
    <source>
        <dbReference type="PROSITE" id="PS51021"/>
    </source>
</evidence>
<dbReference type="InterPro" id="IPR027267">
    <property type="entry name" value="AH/BAR_dom_sf"/>
</dbReference>
<dbReference type="PANTHER" id="PTHR46514:SF3">
    <property type="entry name" value="AMPHIPHYSIN"/>
    <property type="match status" value="1"/>
</dbReference>
<feature type="domain" description="SH3" evidence="6">
    <location>
        <begin position="420"/>
        <end position="475"/>
    </location>
</feature>
<feature type="compositionally biased region" description="Polar residues" evidence="5">
    <location>
        <begin position="314"/>
        <end position="324"/>
    </location>
</feature>
<keyword evidence="9" id="KW-1185">Reference proteome</keyword>
<evidence type="ECO:0000313" key="9">
    <source>
        <dbReference type="Proteomes" id="UP001344447"/>
    </source>
</evidence>
<evidence type="ECO:0000313" key="8">
    <source>
        <dbReference type="EMBL" id="KAK5579104.1"/>
    </source>
</evidence>
<keyword evidence="3" id="KW-0963">Cytoplasm</keyword>
<dbReference type="FunFam" id="2.30.30.40:FF:000072">
    <property type="entry name" value="Unconventional Myosin IB"/>
    <property type="match status" value="1"/>
</dbReference>
<feature type="domain" description="BAR" evidence="7">
    <location>
        <begin position="23"/>
        <end position="244"/>
    </location>
</feature>
<evidence type="ECO:0000259" key="6">
    <source>
        <dbReference type="PROSITE" id="PS50002"/>
    </source>
</evidence>
<dbReference type="PROSITE" id="PS50002">
    <property type="entry name" value="SH3"/>
    <property type="match status" value="1"/>
</dbReference>
<dbReference type="InterPro" id="IPR003005">
    <property type="entry name" value="Amphiphysin"/>
</dbReference>
<dbReference type="InterPro" id="IPR004148">
    <property type="entry name" value="BAR_dom"/>
</dbReference>
<sequence>MSSKEKTSWGSIKTNFARTKHKVLASFGAAETTVDSKIVTEKEKLFTLFKLMKRLNKNVDKYEATLKEINILQNEISHDLLALNENDPAIKTYQEVATSLEQERIRIEEILENYYHDPLRIYLSQFRDIRSRLEELDLRRLDMDRYYRDYNIKANKGKDASSLQKTENKHTKTKEAYQELSDEIMRDMYALFDDRKLAFDPAFACFINRNNEYFARAASEYQGALGCVQNINELEAVNHPQAITPVESSSMSRNVRSSTVFTSPKDYSSNGSSTGSTPTQRPRASTIATTSPPSSYDNSPYQNTTTTTTTTTTSNVNLSKPSYGTPSPQQQYTSPHQQHYPPQQQQPTHDEVPYSSPHQQQQPSINLHKSPVNTSPVNSGGSGRPLPTPAPSSNAALNKPRSTTMASGRPLPTPAPAPAPTTKRVQALYDFQGQDSSELSFRKGDMITVFKQNGEWYEAELNGVKGLAPCNYTSG</sequence>
<dbReference type="GO" id="GO:0008092">
    <property type="term" value="F:cytoskeletal protein binding"/>
    <property type="evidence" value="ECO:0007669"/>
    <property type="project" value="UniProtKB-ARBA"/>
</dbReference>
<dbReference type="Proteomes" id="UP001344447">
    <property type="component" value="Unassembled WGS sequence"/>
</dbReference>
<organism evidence="8 9">
    <name type="scientific">Dictyostelium firmibasis</name>
    <dbReference type="NCBI Taxonomy" id="79012"/>
    <lineage>
        <taxon>Eukaryota</taxon>
        <taxon>Amoebozoa</taxon>
        <taxon>Evosea</taxon>
        <taxon>Eumycetozoa</taxon>
        <taxon>Dictyostelia</taxon>
        <taxon>Dictyosteliales</taxon>
        <taxon>Dictyosteliaceae</taxon>
        <taxon>Dictyostelium</taxon>
    </lineage>
</organism>
<evidence type="ECO:0000256" key="5">
    <source>
        <dbReference type="SAM" id="MobiDB-lite"/>
    </source>
</evidence>
<name>A0AAN7TTA5_9MYCE</name>
<proteinExistence type="predicted"/>
<dbReference type="PROSITE" id="PS51021">
    <property type="entry name" value="BAR"/>
    <property type="match status" value="1"/>
</dbReference>
<dbReference type="InterPro" id="IPR036028">
    <property type="entry name" value="SH3-like_dom_sf"/>
</dbReference>
<evidence type="ECO:0000256" key="3">
    <source>
        <dbReference type="ARBA" id="ARBA00022490"/>
    </source>
</evidence>
<feature type="compositionally biased region" description="Polar residues" evidence="5">
    <location>
        <begin position="391"/>
        <end position="406"/>
    </location>
</feature>
<feature type="compositionally biased region" description="Low complexity" evidence="5">
    <location>
        <begin position="304"/>
        <end position="313"/>
    </location>
</feature>
<comment type="caution">
    <text evidence="8">The sequence shown here is derived from an EMBL/GenBank/DDBJ whole genome shotgun (WGS) entry which is preliminary data.</text>
</comment>
<comment type="subcellular location">
    <subcellularLocation>
        <location evidence="1">Cytoplasm</location>
    </subcellularLocation>
</comment>
<dbReference type="Pfam" id="PF03114">
    <property type="entry name" value="BAR"/>
    <property type="match status" value="1"/>
</dbReference>
<dbReference type="Gene3D" id="2.30.30.40">
    <property type="entry name" value="SH3 Domains"/>
    <property type="match status" value="1"/>
</dbReference>
<feature type="compositionally biased region" description="Low complexity" evidence="5">
    <location>
        <begin position="268"/>
        <end position="277"/>
    </location>
</feature>
<dbReference type="CDD" id="cd00174">
    <property type="entry name" value="SH3"/>
    <property type="match status" value="1"/>
</dbReference>
<dbReference type="SMART" id="SM00326">
    <property type="entry name" value="SH3"/>
    <property type="match status" value="1"/>
</dbReference>
<feature type="compositionally biased region" description="Low complexity" evidence="5">
    <location>
        <begin position="284"/>
        <end position="295"/>
    </location>
</feature>
<dbReference type="EMBL" id="JAVFKY010000003">
    <property type="protein sequence ID" value="KAK5579104.1"/>
    <property type="molecule type" value="Genomic_DNA"/>
</dbReference>
<dbReference type="PRINTS" id="PR00452">
    <property type="entry name" value="SH3DOMAIN"/>
</dbReference>